<evidence type="ECO:0000259" key="1">
    <source>
        <dbReference type="Pfam" id="PF13304"/>
    </source>
</evidence>
<dbReference type="InterPro" id="IPR051396">
    <property type="entry name" value="Bact_Antivir_Def_Nuclease"/>
</dbReference>
<accession>A0A251XAW1</accession>
<dbReference type="Pfam" id="PF13304">
    <property type="entry name" value="AAA_21"/>
    <property type="match status" value="1"/>
</dbReference>
<protein>
    <submittedName>
        <fullName evidence="2">ABC transporter</fullName>
    </submittedName>
</protein>
<keyword evidence="3" id="KW-1185">Reference proteome</keyword>
<dbReference type="InterPro" id="IPR027417">
    <property type="entry name" value="P-loop_NTPase"/>
</dbReference>
<dbReference type="SUPFAM" id="SSF52540">
    <property type="entry name" value="P-loop containing nucleoside triphosphate hydrolases"/>
    <property type="match status" value="1"/>
</dbReference>
<dbReference type="Gene3D" id="3.40.50.300">
    <property type="entry name" value="P-loop containing nucleotide triphosphate hydrolases"/>
    <property type="match status" value="1"/>
</dbReference>
<comment type="caution">
    <text evidence="2">The sequence shown here is derived from an EMBL/GenBank/DDBJ whole genome shotgun (WGS) entry which is preliminary data.</text>
</comment>
<dbReference type="PANTHER" id="PTHR43581:SF2">
    <property type="entry name" value="EXCINUCLEASE ATPASE SUBUNIT"/>
    <property type="match status" value="1"/>
</dbReference>
<sequence length="348" mass="40324">MKITKIYCNAVGPLFNKTILFEHEWTEKTADKILLTGPNGCGKSILLRGIATLWEALAYWLDQRKPLPRKHPIKQWLQQWGGFAVVLEDLTAINAHIPEKIGLFFGTNDWLEQLTAENNQQPICWIGEVYDPKRTLLLPANAWLDEWLEKRKRLILNAEKVEAPNLIYLDAEERRWVSPRKNISASFPDDLTQRWLTRYSATDDWKGQLESSLINLKTTALHKYHETIRAFNDFLVGKNIDPNIKMGENRLYVKVKGKPPHLLDDLSSGERQILILLFLLHRWLQPNAVILIDEPDLYLHPSLIDLLLDAIEKAAAKQNTQLIITSHNVDVWRRYENMGMRIDLQGEV</sequence>
<dbReference type="AlphaFoldDB" id="A0A251XAW1"/>
<evidence type="ECO:0000313" key="2">
    <source>
        <dbReference type="EMBL" id="OUD15438.1"/>
    </source>
</evidence>
<dbReference type="GO" id="GO:0016887">
    <property type="term" value="F:ATP hydrolysis activity"/>
    <property type="evidence" value="ECO:0007669"/>
    <property type="project" value="InterPro"/>
</dbReference>
<dbReference type="RefSeq" id="WP_086487035.1">
    <property type="nucleotide sequence ID" value="NZ_MSLT01000006.1"/>
</dbReference>
<organism evidence="2 3">
    <name type="scientific">Thioflexithrix psekupsensis</name>
    <dbReference type="NCBI Taxonomy" id="1570016"/>
    <lineage>
        <taxon>Bacteria</taxon>
        <taxon>Pseudomonadati</taxon>
        <taxon>Pseudomonadota</taxon>
        <taxon>Gammaproteobacteria</taxon>
        <taxon>Thiotrichales</taxon>
        <taxon>Thioflexithrix</taxon>
    </lineage>
</organism>
<dbReference type="OrthoDB" id="9815944at2"/>
<dbReference type="Proteomes" id="UP000194798">
    <property type="component" value="Unassembled WGS sequence"/>
</dbReference>
<dbReference type="InterPro" id="IPR003959">
    <property type="entry name" value="ATPase_AAA_core"/>
</dbReference>
<name>A0A251XAW1_9GAMM</name>
<gene>
    <name evidence="2" type="ORF">TPSD3_02615</name>
</gene>
<dbReference type="GO" id="GO:0005524">
    <property type="term" value="F:ATP binding"/>
    <property type="evidence" value="ECO:0007669"/>
    <property type="project" value="InterPro"/>
</dbReference>
<dbReference type="EMBL" id="MSLT01000006">
    <property type="protein sequence ID" value="OUD15438.1"/>
    <property type="molecule type" value="Genomic_DNA"/>
</dbReference>
<reference evidence="2 3" key="1">
    <citation type="submission" date="2016-12" db="EMBL/GenBank/DDBJ databases">
        <title>Thioflexothrix psekupsii D3 genome sequencing and assembly.</title>
        <authorList>
            <person name="Fomenkov A."/>
            <person name="Vincze T."/>
            <person name="Grabovich M."/>
            <person name="Anton B.P."/>
            <person name="Dubinina G."/>
            <person name="Orlova M."/>
            <person name="Belousova E."/>
            <person name="Roberts R.J."/>
        </authorList>
    </citation>
    <scope>NUCLEOTIDE SEQUENCE [LARGE SCALE GENOMIC DNA]</scope>
    <source>
        <strain evidence="2">D3</strain>
    </source>
</reference>
<dbReference type="CDD" id="cd00267">
    <property type="entry name" value="ABC_ATPase"/>
    <property type="match status" value="1"/>
</dbReference>
<proteinExistence type="predicted"/>
<evidence type="ECO:0000313" key="3">
    <source>
        <dbReference type="Proteomes" id="UP000194798"/>
    </source>
</evidence>
<dbReference type="PANTHER" id="PTHR43581">
    <property type="entry name" value="ATP/GTP PHOSPHATASE"/>
    <property type="match status" value="1"/>
</dbReference>
<feature type="domain" description="ATPase AAA-type core" evidence="1">
    <location>
        <begin position="35"/>
        <end position="328"/>
    </location>
</feature>